<evidence type="ECO:0000256" key="1">
    <source>
        <dbReference type="SAM" id="SignalP"/>
    </source>
</evidence>
<comment type="caution">
    <text evidence="2">The sequence shown here is derived from an EMBL/GenBank/DDBJ whole genome shotgun (WGS) entry which is preliminary data.</text>
</comment>
<evidence type="ECO:0000313" key="2">
    <source>
        <dbReference type="EMBL" id="CAF1118544.1"/>
    </source>
</evidence>
<proteinExistence type="predicted"/>
<feature type="signal peptide" evidence="1">
    <location>
        <begin position="1"/>
        <end position="23"/>
    </location>
</feature>
<evidence type="ECO:0000313" key="3">
    <source>
        <dbReference type="EMBL" id="CAF3882275.1"/>
    </source>
</evidence>
<keyword evidence="4" id="KW-1185">Reference proteome</keyword>
<reference evidence="2" key="1">
    <citation type="submission" date="2021-02" db="EMBL/GenBank/DDBJ databases">
        <authorList>
            <person name="Nowell W R."/>
        </authorList>
    </citation>
    <scope>NUCLEOTIDE SEQUENCE</scope>
</reference>
<feature type="chain" id="PRO_5036225608" evidence="1">
    <location>
        <begin position="24"/>
        <end position="105"/>
    </location>
</feature>
<accession>A0A814QDT1</accession>
<organism evidence="2 4">
    <name type="scientific">Didymodactylos carnosus</name>
    <dbReference type="NCBI Taxonomy" id="1234261"/>
    <lineage>
        <taxon>Eukaryota</taxon>
        <taxon>Metazoa</taxon>
        <taxon>Spiralia</taxon>
        <taxon>Gnathifera</taxon>
        <taxon>Rotifera</taxon>
        <taxon>Eurotatoria</taxon>
        <taxon>Bdelloidea</taxon>
        <taxon>Philodinida</taxon>
        <taxon>Philodinidae</taxon>
        <taxon>Didymodactylos</taxon>
    </lineage>
</organism>
<dbReference type="Proteomes" id="UP000681722">
    <property type="component" value="Unassembled WGS sequence"/>
</dbReference>
<sequence>IWSWCAKLIIDLVLFIMPHITSINDLPSTTLNHLKDIFRSLILLARQNIHFLKSFQDELYSKAIANRVDLIHEYLKEVLQKLIDSNDDIDLLLMHDTPVATIDKQ</sequence>
<gene>
    <name evidence="2" type="ORF">GPM918_LOCUS19576</name>
    <name evidence="3" type="ORF">SRO942_LOCUS19573</name>
</gene>
<dbReference type="AlphaFoldDB" id="A0A814QDT1"/>
<keyword evidence="1" id="KW-0732">Signal</keyword>
<feature type="non-terminal residue" evidence="2">
    <location>
        <position position="1"/>
    </location>
</feature>
<dbReference type="EMBL" id="CAJNOQ010005976">
    <property type="protein sequence ID" value="CAF1118544.1"/>
    <property type="molecule type" value="Genomic_DNA"/>
</dbReference>
<protein>
    <submittedName>
        <fullName evidence="2">Uncharacterized protein</fullName>
    </submittedName>
</protein>
<evidence type="ECO:0000313" key="4">
    <source>
        <dbReference type="Proteomes" id="UP000663829"/>
    </source>
</evidence>
<dbReference type="Proteomes" id="UP000663829">
    <property type="component" value="Unassembled WGS sequence"/>
</dbReference>
<dbReference type="EMBL" id="CAJOBC010005976">
    <property type="protein sequence ID" value="CAF3882275.1"/>
    <property type="molecule type" value="Genomic_DNA"/>
</dbReference>
<name>A0A814QDT1_9BILA</name>